<dbReference type="InParanoid" id="G4T933"/>
<evidence type="ECO:0000256" key="10">
    <source>
        <dbReference type="SAM" id="Phobius"/>
    </source>
</evidence>
<reference evidence="12 13" key="1">
    <citation type="journal article" date="2011" name="PLoS Pathog.">
        <title>Endophytic Life Strategies Decoded by Genome and Transcriptome Analyses of the Mutualistic Root Symbiont Piriformospora indica.</title>
        <authorList>
            <person name="Zuccaro A."/>
            <person name="Lahrmann U."/>
            <person name="Guldener U."/>
            <person name="Langen G."/>
            <person name="Pfiffi S."/>
            <person name="Biedenkopf D."/>
            <person name="Wong P."/>
            <person name="Samans B."/>
            <person name="Grimm C."/>
            <person name="Basiewicz M."/>
            <person name="Murat C."/>
            <person name="Martin F."/>
            <person name="Kogel K.H."/>
        </authorList>
    </citation>
    <scope>NUCLEOTIDE SEQUENCE [LARGE SCALE GENOMIC DNA]</scope>
    <source>
        <strain evidence="12 13">DSM 11827</strain>
    </source>
</reference>
<dbReference type="EMBL" id="CAFZ01000020">
    <property type="protein sequence ID" value="CCA67817.1"/>
    <property type="molecule type" value="Genomic_DNA"/>
</dbReference>
<evidence type="ECO:0000259" key="11">
    <source>
        <dbReference type="PROSITE" id="PS51762"/>
    </source>
</evidence>
<dbReference type="OMA" id="TAPFDDY"/>
<gene>
    <name evidence="12" type="ORF">PIIN_01641</name>
</gene>
<organism evidence="12 13">
    <name type="scientific">Serendipita indica (strain DSM 11827)</name>
    <name type="common">Root endophyte fungus</name>
    <name type="synonym">Piriformospora indica</name>
    <dbReference type="NCBI Taxonomy" id="1109443"/>
    <lineage>
        <taxon>Eukaryota</taxon>
        <taxon>Fungi</taxon>
        <taxon>Dikarya</taxon>
        <taxon>Basidiomycota</taxon>
        <taxon>Agaricomycotina</taxon>
        <taxon>Agaricomycetes</taxon>
        <taxon>Sebacinales</taxon>
        <taxon>Serendipitaceae</taxon>
        <taxon>Serendipita</taxon>
    </lineage>
</organism>
<feature type="region of interest" description="Disordered" evidence="9">
    <location>
        <begin position="1"/>
        <end position="113"/>
    </location>
</feature>
<dbReference type="STRING" id="1109443.G4T933"/>
<accession>G4T933</accession>
<proteinExistence type="inferred from homology"/>
<evidence type="ECO:0000256" key="5">
    <source>
        <dbReference type="ARBA" id="ARBA00022989"/>
    </source>
</evidence>
<dbReference type="FunFam" id="2.60.120.200:FF:000135">
    <property type="entry name" value="Related to KRE6-glucan synthase subunit"/>
    <property type="match status" value="1"/>
</dbReference>
<evidence type="ECO:0000256" key="6">
    <source>
        <dbReference type="ARBA" id="ARBA00023136"/>
    </source>
</evidence>
<evidence type="ECO:0000256" key="9">
    <source>
        <dbReference type="SAM" id="MobiDB-lite"/>
    </source>
</evidence>
<keyword evidence="7" id="KW-0325">Glycoprotein</keyword>
<dbReference type="Proteomes" id="UP000007148">
    <property type="component" value="Unassembled WGS sequence"/>
</dbReference>
<evidence type="ECO:0000313" key="12">
    <source>
        <dbReference type="EMBL" id="CCA67817.1"/>
    </source>
</evidence>
<dbReference type="AlphaFoldDB" id="G4T933"/>
<dbReference type="HOGENOM" id="CLU_010811_4_3_1"/>
<dbReference type="InterPro" id="IPR005629">
    <property type="entry name" value="Skn1/Kre6/Sbg1"/>
</dbReference>
<comment type="caution">
    <text evidence="12">The sequence shown here is derived from an EMBL/GenBank/DDBJ whole genome shotgun (WGS) entry which is preliminary data.</text>
</comment>
<dbReference type="PROSITE" id="PS51762">
    <property type="entry name" value="GH16_2"/>
    <property type="match status" value="1"/>
</dbReference>
<evidence type="ECO:0000256" key="2">
    <source>
        <dbReference type="ARBA" id="ARBA00010962"/>
    </source>
</evidence>
<dbReference type="CDD" id="cd02180">
    <property type="entry name" value="GH16_fungal_KRE6_glucanase"/>
    <property type="match status" value="1"/>
</dbReference>
<dbReference type="Gene3D" id="2.60.120.200">
    <property type="match status" value="2"/>
</dbReference>
<dbReference type="InterPro" id="IPR013320">
    <property type="entry name" value="ConA-like_dom_sf"/>
</dbReference>
<dbReference type="FunCoup" id="G4T933">
    <property type="interactions" value="59"/>
</dbReference>
<dbReference type="InterPro" id="IPR000757">
    <property type="entry name" value="Beta-glucanase-like"/>
</dbReference>
<dbReference type="Pfam" id="PF03935">
    <property type="entry name" value="SKN1_KRE6_Sbg1"/>
    <property type="match status" value="1"/>
</dbReference>
<keyword evidence="3 10" id="KW-0812">Transmembrane</keyword>
<evidence type="ECO:0000256" key="7">
    <source>
        <dbReference type="ARBA" id="ARBA00023180"/>
    </source>
</evidence>
<comment type="subcellular location">
    <subcellularLocation>
        <location evidence="1">Membrane</location>
        <topology evidence="1">Single-pass type II membrane protein</topology>
    </subcellularLocation>
</comment>
<evidence type="ECO:0000256" key="3">
    <source>
        <dbReference type="ARBA" id="ARBA00022692"/>
    </source>
</evidence>
<evidence type="ECO:0000256" key="1">
    <source>
        <dbReference type="ARBA" id="ARBA00004606"/>
    </source>
</evidence>
<sequence length="637" mass="71052">MNGQGHKFPPKYPQSPQSAGFAHPTQPLMQGRHARTISASSDGLTSPQPHLAENVTHQGVQTGQIGGGFGPYAYHQNGSVREPGVNSRFSSGEGSFGEKTQPPGPPQQTNTIGAPAYLWDSRDPDLDDALHNPDPKQNAIQDAEWTLWSPRGWANYFMLFSLMTGLIILFCGYPIITYYTKRAWDRNGFNLGGINITGQVPDLPNLPTRIDKDTPTEAYTRTGFDGQKYNLVFSDEFNQDGRTFFPGDDPYWEAMDYNYWPTKDIEWYDPEMATTEGGSLVITMVEQLNHNLFWKSAMLQSWNKFCFTGGYIETAISLPGTPDAPGFWPGAWTMGNLGRAGYGATTEGMWPYSYDSCDVGTFPNQTDKDGNPPLAATGNYMHDGPISWLPGQRLSACTCSGSDHPGPSKHGNPVGRAAPEIDILEAQIDVRYSRGEGSQSLQIAPFDYGYDYNNDTSVTFVYDHNKTKLNTYKGGVYQEALSALTYLDSDSYVGTKGKFSTYGFEYWPSRGDDGYVTWMVDGEKTWTVTTGSLQANDPVKVSQRLIPEEPMYIILNFGMSPGFQSQDFSKLKFPAQMRVDYVRVYQREGHEDWSCSPDHHPTEDYINDHIIAYTNPNLTTWASANFTFPRNSLWDGC</sequence>
<evidence type="ECO:0000313" key="13">
    <source>
        <dbReference type="Proteomes" id="UP000007148"/>
    </source>
</evidence>
<protein>
    <submittedName>
        <fullName evidence="12">Probable KRE6-glucan synthase subunit</fullName>
    </submittedName>
</protein>
<dbReference type="OrthoDB" id="412647at2759"/>
<keyword evidence="4" id="KW-0735">Signal-anchor</keyword>
<dbReference type="eggNOG" id="ENOG502QR13">
    <property type="taxonomic scope" value="Eukaryota"/>
</dbReference>
<dbReference type="GO" id="GO:0015926">
    <property type="term" value="F:glucosidase activity"/>
    <property type="evidence" value="ECO:0007669"/>
    <property type="project" value="TreeGrafter"/>
</dbReference>
<keyword evidence="6 10" id="KW-0472">Membrane</keyword>
<keyword evidence="13" id="KW-1185">Reference proteome</keyword>
<evidence type="ECO:0000256" key="4">
    <source>
        <dbReference type="ARBA" id="ARBA00022968"/>
    </source>
</evidence>
<dbReference type="GO" id="GO:0006078">
    <property type="term" value="P:(1-&gt;6)-beta-D-glucan biosynthetic process"/>
    <property type="evidence" value="ECO:0007669"/>
    <property type="project" value="TreeGrafter"/>
</dbReference>
<dbReference type="GO" id="GO:0005886">
    <property type="term" value="C:plasma membrane"/>
    <property type="evidence" value="ECO:0007669"/>
    <property type="project" value="TreeGrafter"/>
</dbReference>
<dbReference type="GO" id="GO:0005789">
    <property type="term" value="C:endoplasmic reticulum membrane"/>
    <property type="evidence" value="ECO:0007669"/>
    <property type="project" value="TreeGrafter"/>
</dbReference>
<evidence type="ECO:0000256" key="8">
    <source>
        <dbReference type="ARBA" id="ARBA00023316"/>
    </source>
</evidence>
<dbReference type="GO" id="GO:0031505">
    <property type="term" value="P:fungal-type cell wall organization"/>
    <property type="evidence" value="ECO:0007669"/>
    <property type="project" value="UniProtKB-ARBA"/>
</dbReference>
<comment type="similarity">
    <text evidence="2">Belongs to the SKN1/KRE6 family.</text>
</comment>
<feature type="compositionally biased region" description="Low complexity" evidence="9">
    <location>
        <begin position="89"/>
        <end position="111"/>
    </location>
</feature>
<dbReference type="PANTHER" id="PTHR31361">
    <property type="entry name" value="BETA-GLUCAN SYNTHESIS-ASSOCIATED PROTEIN KRE6-RELATED"/>
    <property type="match status" value="1"/>
</dbReference>
<feature type="domain" description="GH16" evidence="11">
    <location>
        <begin position="201"/>
        <end position="590"/>
    </location>
</feature>
<dbReference type="FunFam" id="2.60.120.200:FF:000140">
    <property type="entry name" value="Beta-glucan synthesis-associated protein"/>
    <property type="match status" value="1"/>
</dbReference>
<keyword evidence="8" id="KW-0961">Cell wall biogenesis/degradation</keyword>
<feature type="compositionally biased region" description="Polar residues" evidence="9">
    <location>
        <begin position="37"/>
        <end position="48"/>
    </location>
</feature>
<keyword evidence="5 10" id="KW-1133">Transmembrane helix</keyword>
<feature type="transmembrane region" description="Helical" evidence="10">
    <location>
        <begin position="156"/>
        <end position="176"/>
    </location>
</feature>
<name>G4T933_SERID</name>
<dbReference type="PANTHER" id="PTHR31361:SF15">
    <property type="entry name" value="GH16 DOMAIN-CONTAINING PROTEIN"/>
    <property type="match status" value="1"/>
</dbReference>
<dbReference type="SUPFAM" id="SSF49899">
    <property type="entry name" value="Concanavalin A-like lectins/glucanases"/>
    <property type="match status" value="1"/>
</dbReference>